<proteinExistence type="predicted"/>
<gene>
    <name evidence="1" type="ORF">FW778_04760</name>
</gene>
<protein>
    <recommendedName>
        <fullName evidence="3">Integrase catalytic domain-containing protein</fullName>
    </recommendedName>
</protein>
<dbReference type="AlphaFoldDB" id="A0A5J5IK13"/>
<name>A0A5J5IK13_9BACT</name>
<dbReference type="PANTHER" id="PTHR46889">
    <property type="entry name" value="TRANSPOSASE INSF FOR INSERTION SEQUENCE IS3B-RELATED"/>
    <property type="match status" value="1"/>
</dbReference>
<organism evidence="1 2">
    <name type="scientific">Ginsengibacter hankyongi</name>
    <dbReference type="NCBI Taxonomy" id="2607284"/>
    <lineage>
        <taxon>Bacteria</taxon>
        <taxon>Pseudomonadati</taxon>
        <taxon>Bacteroidota</taxon>
        <taxon>Chitinophagia</taxon>
        <taxon>Chitinophagales</taxon>
        <taxon>Chitinophagaceae</taxon>
        <taxon>Ginsengibacter</taxon>
    </lineage>
</organism>
<evidence type="ECO:0008006" key="3">
    <source>
        <dbReference type="Google" id="ProtNLM"/>
    </source>
</evidence>
<sequence>MPRLGTRKLHFKLEPLLKDHGIEIGRDYLFALLSDHKLLIRWRKRKVITTNSRHWLRKYTNLTGELVVNGPEQLWVSDITYIRLVNQWGYLSLITDAYSHKIMGILFSPGFIGTRLCRCVANGIKESSLSW</sequence>
<dbReference type="EMBL" id="VYQF01000001">
    <property type="protein sequence ID" value="KAA9041349.1"/>
    <property type="molecule type" value="Genomic_DNA"/>
</dbReference>
<dbReference type="InterPro" id="IPR012337">
    <property type="entry name" value="RNaseH-like_sf"/>
</dbReference>
<dbReference type="InterPro" id="IPR050900">
    <property type="entry name" value="Transposase_IS3/IS150/IS904"/>
</dbReference>
<evidence type="ECO:0000313" key="1">
    <source>
        <dbReference type="EMBL" id="KAA9041349.1"/>
    </source>
</evidence>
<comment type="caution">
    <text evidence="1">The sequence shown here is derived from an EMBL/GenBank/DDBJ whole genome shotgun (WGS) entry which is preliminary data.</text>
</comment>
<dbReference type="SUPFAM" id="SSF53098">
    <property type="entry name" value="Ribonuclease H-like"/>
    <property type="match status" value="1"/>
</dbReference>
<reference evidence="1 2" key="1">
    <citation type="submission" date="2019-09" db="EMBL/GenBank/DDBJ databases">
        <title>Draft genome sequence of Ginsengibacter sp. BR5-29.</title>
        <authorList>
            <person name="Im W.-T."/>
        </authorList>
    </citation>
    <scope>NUCLEOTIDE SEQUENCE [LARGE SCALE GENOMIC DNA]</scope>
    <source>
        <strain evidence="1 2">BR5-29</strain>
    </source>
</reference>
<dbReference type="Proteomes" id="UP000326903">
    <property type="component" value="Unassembled WGS sequence"/>
</dbReference>
<evidence type="ECO:0000313" key="2">
    <source>
        <dbReference type="Proteomes" id="UP000326903"/>
    </source>
</evidence>
<dbReference type="RefSeq" id="WP_150413461.1">
    <property type="nucleotide sequence ID" value="NZ_VYQF01000001.1"/>
</dbReference>
<keyword evidence="2" id="KW-1185">Reference proteome</keyword>
<accession>A0A5J5IK13</accession>
<dbReference type="PANTHER" id="PTHR46889:SF5">
    <property type="entry name" value="INTEGRASE PROTEIN"/>
    <property type="match status" value="1"/>
</dbReference>